<evidence type="ECO:0000259" key="5">
    <source>
        <dbReference type="Pfam" id="PF00755"/>
    </source>
</evidence>
<dbReference type="GO" id="GO:0006635">
    <property type="term" value="P:fatty acid beta-oxidation"/>
    <property type="evidence" value="ECO:0007669"/>
    <property type="project" value="TreeGrafter"/>
</dbReference>
<dbReference type="Gene3D" id="3.30.559.70">
    <property type="entry name" value="Choline/Carnitine o-acyltransferase, domain 2"/>
    <property type="match status" value="1"/>
</dbReference>
<dbReference type="PANTHER" id="PTHR22589:SF16">
    <property type="entry name" value="CARNITINE O-PALMITOYLTRANSFERASE 2, MITOCHONDRIAL"/>
    <property type="match status" value="1"/>
</dbReference>
<evidence type="ECO:0000256" key="3">
    <source>
        <dbReference type="ARBA" id="ARBA00023315"/>
    </source>
</evidence>
<name>A0A0M3KII9_ANISI</name>
<dbReference type="InterPro" id="IPR039551">
    <property type="entry name" value="Cho/carn_acyl_trans"/>
</dbReference>
<dbReference type="InterPro" id="IPR000542">
    <property type="entry name" value="Carn_acyl_trans"/>
</dbReference>
<dbReference type="Pfam" id="PF00755">
    <property type="entry name" value="Carn_acyltransf"/>
    <property type="match status" value="2"/>
</dbReference>
<organism evidence="6">
    <name type="scientific">Anisakis simplex</name>
    <name type="common">Herring worm</name>
    <dbReference type="NCBI Taxonomy" id="6269"/>
    <lineage>
        <taxon>Eukaryota</taxon>
        <taxon>Metazoa</taxon>
        <taxon>Ecdysozoa</taxon>
        <taxon>Nematoda</taxon>
        <taxon>Chromadorea</taxon>
        <taxon>Rhabditida</taxon>
        <taxon>Spirurina</taxon>
        <taxon>Ascaridomorpha</taxon>
        <taxon>Ascaridoidea</taxon>
        <taxon>Anisakidae</taxon>
        <taxon>Anisakis</taxon>
        <taxon>Anisakis simplex complex</taxon>
    </lineage>
</organism>
<evidence type="ECO:0000256" key="4">
    <source>
        <dbReference type="PIRSR" id="PIRSR600542-1"/>
    </source>
</evidence>
<reference evidence="6" key="1">
    <citation type="submission" date="2017-02" db="UniProtKB">
        <authorList>
            <consortium name="WormBaseParasite"/>
        </authorList>
    </citation>
    <scope>IDENTIFICATION</scope>
</reference>
<comment type="similarity">
    <text evidence="1">Belongs to the carnitine/choline acetyltransferase family.</text>
</comment>
<evidence type="ECO:0000256" key="1">
    <source>
        <dbReference type="ARBA" id="ARBA00005232"/>
    </source>
</evidence>
<feature type="domain" description="Choline/carnitine acyltransferase" evidence="5">
    <location>
        <begin position="152"/>
        <end position="197"/>
    </location>
</feature>
<keyword evidence="2" id="KW-0808">Transferase</keyword>
<feature type="active site" description="Proton acceptor" evidence="4">
    <location>
        <position position="15"/>
    </location>
</feature>
<feature type="domain" description="Choline/carnitine acyltransferase" evidence="5">
    <location>
        <begin position="1"/>
        <end position="141"/>
    </location>
</feature>
<dbReference type="InterPro" id="IPR042231">
    <property type="entry name" value="Cho/carn_acyl_trans_2"/>
</dbReference>
<evidence type="ECO:0000256" key="2">
    <source>
        <dbReference type="ARBA" id="ARBA00022679"/>
    </source>
</evidence>
<protein>
    <submittedName>
        <fullName evidence="6">Carnitine O-palmitoyltransferase 2, mitochondrial (inferred by orthology to a human protein)</fullName>
    </submittedName>
</protein>
<proteinExistence type="inferred from homology"/>
<accession>A0A0M3KII9</accession>
<dbReference type="GO" id="GO:0005739">
    <property type="term" value="C:mitochondrion"/>
    <property type="evidence" value="ECO:0007669"/>
    <property type="project" value="TreeGrafter"/>
</dbReference>
<dbReference type="AlphaFoldDB" id="A0A0M3KII9"/>
<dbReference type="GO" id="GO:0004095">
    <property type="term" value="F:carnitine O-palmitoyltransferase activity"/>
    <property type="evidence" value="ECO:0007669"/>
    <property type="project" value="TreeGrafter"/>
</dbReference>
<dbReference type="WBParaSite" id="ASIM_0002080801-mRNA-1">
    <property type="protein sequence ID" value="ASIM_0002080801-mRNA-1"/>
    <property type="gene ID" value="ASIM_0002080801"/>
</dbReference>
<dbReference type="Gene3D" id="3.30.559.10">
    <property type="entry name" value="Chloramphenicol acetyltransferase-like domain"/>
    <property type="match status" value="2"/>
</dbReference>
<dbReference type="InterPro" id="IPR023213">
    <property type="entry name" value="CAT-like_dom_sf"/>
</dbReference>
<evidence type="ECO:0000313" key="6">
    <source>
        <dbReference type="WBParaSite" id="ASIM_0002080801-mRNA-1"/>
    </source>
</evidence>
<keyword evidence="3" id="KW-0012">Acyltransferase</keyword>
<sequence length="197" mass="22199">LIVDARGQSTINFEHSWGDGVAVLRLMEESYRDTNRNHFVDPNQQVDQNVPIEKHCRPIEFTLNDSLKGAVADAQSKHLANGSSLQFGIVEYFGMTRDSLKKAKLSPDAMMQLAIQLAFHRLYKDFVPTYESCSTAAFLKGDSLDGRVCDCSGEGFDRHLMALRMTAERLGRKQPALFSNSYFKYMNEFILSTSTLS</sequence>
<dbReference type="PANTHER" id="PTHR22589">
    <property type="entry name" value="CARNITINE O-ACYLTRANSFERASE"/>
    <property type="match status" value="1"/>
</dbReference>
<dbReference type="SUPFAM" id="SSF52777">
    <property type="entry name" value="CoA-dependent acyltransferases"/>
    <property type="match status" value="2"/>
</dbReference>